<gene>
    <name evidence="1" type="ORF">METZ01_LOCUS416924</name>
</gene>
<dbReference type="EMBL" id="UINC01163648">
    <property type="protein sequence ID" value="SVD64070.1"/>
    <property type="molecule type" value="Genomic_DNA"/>
</dbReference>
<accession>A0A382WZQ9</accession>
<dbReference type="InterPro" id="IPR036291">
    <property type="entry name" value="NAD(P)-bd_dom_sf"/>
</dbReference>
<dbReference type="Gene3D" id="3.40.50.720">
    <property type="entry name" value="NAD(P)-binding Rossmann-like Domain"/>
    <property type="match status" value="1"/>
</dbReference>
<reference evidence="1" key="1">
    <citation type="submission" date="2018-05" db="EMBL/GenBank/DDBJ databases">
        <authorList>
            <person name="Lanie J.A."/>
            <person name="Ng W.-L."/>
            <person name="Kazmierczak K.M."/>
            <person name="Andrzejewski T.M."/>
            <person name="Davidsen T.M."/>
            <person name="Wayne K.J."/>
            <person name="Tettelin H."/>
            <person name="Glass J.I."/>
            <person name="Rusch D."/>
            <person name="Podicherti R."/>
            <person name="Tsui H.-C.T."/>
            <person name="Winkler M.E."/>
        </authorList>
    </citation>
    <scope>NUCLEOTIDE SEQUENCE</scope>
</reference>
<protein>
    <recommendedName>
        <fullName evidence="2">NAD(P)-binding domain-containing protein</fullName>
    </recommendedName>
</protein>
<evidence type="ECO:0008006" key="2">
    <source>
        <dbReference type="Google" id="ProtNLM"/>
    </source>
</evidence>
<proteinExistence type="predicted"/>
<evidence type="ECO:0000313" key="1">
    <source>
        <dbReference type="EMBL" id="SVD64070.1"/>
    </source>
</evidence>
<dbReference type="SUPFAM" id="SSF51735">
    <property type="entry name" value="NAD(P)-binding Rossmann-fold domains"/>
    <property type="match status" value="1"/>
</dbReference>
<name>A0A382WZQ9_9ZZZZ</name>
<sequence>MNWALSKYEVINFDIRPPKILEHQQHWRYIDIRDSQSFTEALIEFQPTHILHLAAMTGMDIHD</sequence>
<feature type="non-terminal residue" evidence="1">
    <location>
        <position position="63"/>
    </location>
</feature>
<organism evidence="1">
    <name type="scientific">marine metagenome</name>
    <dbReference type="NCBI Taxonomy" id="408172"/>
    <lineage>
        <taxon>unclassified sequences</taxon>
        <taxon>metagenomes</taxon>
        <taxon>ecological metagenomes</taxon>
    </lineage>
</organism>
<dbReference type="AlphaFoldDB" id="A0A382WZQ9"/>